<dbReference type="EMBL" id="HACG01013043">
    <property type="protein sequence ID" value="CEK59908.1"/>
    <property type="molecule type" value="Transcribed_RNA"/>
</dbReference>
<gene>
    <name evidence="1" type="primary">ORF37826</name>
</gene>
<accession>A0A0B6YUI7</accession>
<sequence>LEFNTSVDKMMVLLPGHKRPLDMESLFIVKPGTSILIVPLYDYMVSIEVRQMGHKIDMVINITMTVQELKS</sequence>
<evidence type="ECO:0000313" key="1">
    <source>
        <dbReference type="EMBL" id="CEK59908.1"/>
    </source>
</evidence>
<proteinExistence type="predicted"/>
<organism evidence="1">
    <name type="scientific">Arion vulgaris</name>
    <dbReference type="NCBI Taxonomy" id="1028688"/>
    <lineage>
        <taxon>Eukaryota</taxon>
        <taxon>Metazoa</taxon>
        <taxon>Spiralia</taxon>
        <taxon>Lophotrochozoa</taxon>
        <taxon>Mollusca</taxon>
        <taxon>Gastropoda</taxon>
        <taxon>Heterobranchia</taxon>
        <taxon>Euthyneura</taxon>
        <taxon>Panpulmonata</taxon>
        <taxon>Eupulmonata</taxon>
        <taxon>Stylommatophora</taxon>
        <taxon>Helicina</taxon>
        <taxon>Arionoidea</taxon>
        <taxon>Arionidae</taxon>
        <taxon>Arion</taxon>
    </lineage>
</organism>
<feature type="non-terminal residue" evidence="1">
    <location>
        <position position="71"/>
    </location>
</feature>
<dbReference type="AlphaFoldDB" id="A0A0B6YUI7"/>
<name>A0A0B6YUI7_9EUPU</name>
<reference evidence="1" key="1">
    <citation type="submission" date="2014-12" db="EMBL/GenBank/DDBJ databases">
        <title>Insight into the proteome of Arion vulgaris.</title>
        <authorList>
            <person name="Aradska J."/>
            <person name="Bulat T."/>
            <person name="Smidak R."/>
            <person name="Sarate P."/>
            <person name="Gangsoo J."/>
            <person name="Sialana F."/>
            <person name="Bilban M."/>
            <person name="Lubec G."/>
        </authorList>
    </citation>
    <scope>NUCLEOTIDE SEQUENCE</scope>
    <source>
        <tissue evidence="1">Skin</tissue>
    </source>
</reference>
<feature type="non-terminal residue" evidence="1">
    <location>
        <position position="1"/>
    </location>
</feature>
<protein>
    <submittedName>
        <fullName evidence="1">Uncharacterized protein</fullName>
    </submittedName>
</protein>